<evidence type="ECO:0000313" key="2">
    <source>
        <dbReference type="EMBL" id="KAK7000508.1"/>
    </source>
</evidence>
<dbReference type="AlphaFoldDB" id="A0AAN8W8H4"/>
<protein>
    <recommendedName>
        <fullName evidence="1">KY-like immunoglobulin-like domain-containing protein</fullName>
    </recommendedName>
</protein>
<organism evidence="2 3">
    <name type="scientific">Halocaridina rubra</name>
    <name type="common">Hawaiian red shrimp</name>
    <dbReference type="NCBI Taxonomy" id="373956"/>
    <lineage>
        <taxon>Eukaryota</taxon>
        <taxon>Metazoa</taxon>
        <taxon>Ecdysozoa</taxon>
        <taxon>Arthropoda</taxon>
        <taxon>Crustacea</taxon>
        <taxon>Multicrustacea</taxon>
        <taxon>Malacostraca</taxon>
        <taxon>Eumalacostraca</taxon>
        <taxon>Eucarida</taxon>
        <taxon>Decapoda</taxon>
        <taxon>Pleocyemata</taxon>
        <taxon>Caridea</taxon>
        <taxon>Atyoidea</taxon>
        <taxon>Atyidae</taxon>
        <taxon>Halocaridina</taxon>
    </lineage>
</organism>
<feature type="non-terminal residue" evidence="2">
    <location>
        <position position="184"/>
    </location>
</feature>
<comment type="caution">
    <text evidence="2">The sequence shown here is derived from an EMBL/GenBank/DDBJ whole genome shotgun (WGS) entry which is preliminary data.</text>
</comment>
<name>A0AAN8W8H4_HALRR</name>
<feature type="domain" description="KY-like immunoglobulin-like" evidence="1">
    <location>
        <begin position="12"/>
        <end position="83"/>
    </location>
</feature>
<gene>
    <name evidence="2" type="ORF">SK128_005285</name>
</gene>
<reference evidence="2 3" key="1">
    <citation type="submission" date="2023-11" db="EMBL/GenBank/DDBJ databases">
        <title>Halocaridina rubra genome assembly.</title>
        <authorList>
            <person name="Smith C."/>
        </authorList>
    </citation>
    <scope>NUCLEOTIDE SEQUENCE [LARGE SCALE GENOMIC DNA]</scope>
    <source>
        <strain evidence="2">EP-1</strain>
        <tissue evidence="2">Whole</tissue>
    </source>
</reference>
<accession>A0AAN8W8H4</accession>
<dbReference type="InterPro" id="IPR053041">
    <property type="entry name" value="Transglut-like_Superfamily_Mod"/>
</dbReference>
<dbReference type="InterPro" id="IPR056564">
    <property type="entry name" value="Ig-like_KY"/>
</dbReference>
<proteinExistence type="predicted"/>
<sequence length="184" mass="20615">MKSFTNLVLQDEEASINQWVFCTLKENGAVGSFLVQPPSETQFILKIYAGLEDLLADEGAALPHVITYVLICEKARRHSVAWPLHDVAWGPTPRLYECGLDPLNQTDPIITTWGGKKHIYFDKAFDILVMFQMYDIDGSLLDLKGILGKEETEDQLRLVIVPPGTGFFKFLMYGIPRPQVGGSL</sequence>
<evidence type="ECO:0000313" key="3">
    <source>
        <dbReference type="Proteomes" id="UP001381693"/>
    </source>
</evidence>
<dbReference type="PANTHER" id="PTHR47020:SF1">
    <property type="entry name" value="HILLARIN"/>
    <property type="match status" value="1"/>
</dbReference>
<dbReference type="Pfam" id="PF23265">
    <property type="entry name" value="Ig-like_KY"/>
    <property type="match status" value="1"/>
</dbReference>
<dbReference type="EMBL" id="JAXCGZ010024043">
    <property type="protein sequence ID" value="KAK7000508.1"/>
    <property type="molecule type" value="Genomic_DNA"/>
</dbReference>
<keyword evidence="3" id="KW-1185">Reference proteome</keyword>
<evidence type="ECO:0000259" key="1">
    <source>
        <dbReference type="Pfam" id="PF23265"/>
    </source>
</evidence>
<dbReference type="Proteomes" id="UP001381693">
    <property type="component" value="Unassembled WGS sequence"/>
</dbReference>
<dbReference type="PANTHER" id="PTHR47020">
    <property type="entry name" value="HILLARIN"/>
    <property type="match status" value="1"/>
</dbReference>